<sequence length="367" mass="41807">MSLFKKQIYQSFLKDNNFAFEKVNSKNVARCLKCNYLLKNTAQIRLQSHRNICGGTRINNVEKTKTQGTSTKDFTAVSSLNSCFEVKLDASSNHKNNLSTIDEKLVKFFIGCNIPFSIIESTLFKEFVNSLNVDYKPPCRKTLSSSFLNNLHYQISVERSDLDESDGVIVIDGWKNSVANTKNVVCIVHTSDESISDNAPVMTAMGKAVNLWHVETEVIKRGGTKMKLACETRWCSYRDAFQCCLKNLDIMKNILNEKLNKHSSKKSNKKDPEREKLLSIPSGNEETQEIVCKRINKVLTPILLAANLLHPMYQGKQFLHINEYRLQALQFIKCELSETSFQELEDYQNKLAQKLINIPASSAQIER</sequence>
<evidence type="ECO:0000256" key="3">
    <source>
        <dbReference type="ARBA" id="ARBA00022771"/>
    </source>
</evidence>
<dbReference type="GO" id="GO:0008270">
    <property type="term" value="F:zinc ion binding"/>
    <property type="evidence" value="ECO:0007669"/>
    <property type="project" value="UniProtKB-KW"/>
</dbReference>
<keyword evidence="8" id="KW-1185">Reference proteome</keyword>
<organism evidence="7 8">
    <name type="scientific">Microctonus hyperodae</name>
    <name type="common">Parasitoid wasp</name>
    <dbReference type="NCBI Taxonomy" id="165561"/>
    <lineage>
        <taxon>Eukaryota</taxon>
        <taxon>Metazoa</taxon>
        <taxon>Ecdysozoa</taxon>
        <taxon>Arthropoda</taxon>
        <taxon>Hexapoda</taxon>
        <taxon>Insecta</taxon>
        <taxon>Pterygota</taxon>
        <taxon>Neoptera</taxon>
        <taxon>Endopterygota</taxon>
        <taxon>Hymenoptera</taxon>
        <taxon>Apocrita</taxon>
        <taxon>Ichneumonoidea</taxon>
        <taxon>Braconidae</taxon>
        <taxon>Euphorinae</taxon>
        <taxon>Microctonus</taxon>
    </lineage>
</organism>
<dbReference type="InterPro" id="IPR052035">
    <property type="entry name" value="ZnF_BED_domain_contain"/>
</dbReference>
<keyword evidence="2" id="KW-0479">Metal-binding</keyword>
<reference evidence="7" key="1">
    <citation type="journal article" date="2023" name="bioRxiv">
        <title>Scaffold-level genome assemblies of two parasitoid biocontrol wasps reveal the parthenogenesis mechanism and an associated novel virus.</title>
        <authorList>
            <person name="Inwood S."/>
            <person name="Skelly J."/>
            <person name="Guhlin J."/>
            <person name="Harrop T."/>
            <person name="Goldson S."/>
            <person name="Dearden P."/>
        </authorList>
    </citation>
    <scope>NUCLEOTIDE SEQUENCE</scope>
    <source>
        <strain evidence="7">Lincoln</strain>
        <tissue evidence="7">Whole body</tissue>
    </source>
</reference>
<evidence type="ECO:0000256" key="1">
    <source>
        <dbReference type="ARBA" id="ARBA00004123"/>
    </source>
</evidence>
<keyword evidence="4" id="KW-0862">Zinc</keyword>
<dbReference type="AlphaFoldDB" id="A0AA39G1P7"/>
<comment type="subcellular location">
    <subcellularLocation>
        <location evidence="1">Nucleus</location>
    </subcellularLocation>
</comment>
<dbReference type="SUPFAM" id="SSF140996">
    <property type="entry name" value="Hermes dimerisation domain"/>
    <property type="match status" value="1"/>
</dbReference>
<dbReference type="PANTHER" id="PTHR46481:SF10">
    <property type="entry name" value="ZINC FINGER BED DOMAIN-CONTAINING PROTEIN 39"/>
    <property type="match status" value="1"/>
</dbReference>
<proteinExistence type="predicted"/>
<dbReference type="PANTHER" id="PTHR46481">
    <property type="entry name" value="ZINC FINGER BED DOMAIN-CONTAINING PROTEIN 4"/>
    <property type="match status" value="1"/>
</dbReference>
<evidence type="ECO:0000313" key="7">
    <source>
        <dbReference type="EMBL" id="KAK0179435.1"/>
    </source>
</evidence>
<accession>A0AA39G1P7</accession>
<feature type="region of interest" description="Disordered" evidence="6">
    <location>
        <begin position="261"/>
        <end position="280"/>
    </location>
</feature>
<keyword evidence="5" id="KW-0539">Nucleus</keyword>
<evidence type="ECO:0000256" key="6">
    <source>
        <dbReference type="SAM" id="MobiDB-lite"/>
    </source>
</evidence>
<dbReference type="EMBL" id="JAQQBR010000003">
    <property type="protein sequence ID" value="KAK0179435.1"/>
    <property type="molecule type" value="Genomic_DNA"/>
</dbReference>
<protein>
    <submittedName>
        <fullName evidence="7">Uncharacterized protein</fullName>
    </submittedName>
</protein>
<gene>
    <name evidence="7" type="ORF">PV327_005187</name>
</gene>
<keyword evidence="3" id="KW-0863">Zinc-finger</keyword>
<evidence type="ECO:0000256" key="2">
    <source>
        <dbReference type="ARBA" id="ARBA00022723"/>
    </source>
</evidence>
<evidence type="ECO:0000313" key="8">
    <source>
        <dbReference type="Proteomes" id="UP001168972"/>
    </source>
</evidence>
<evidence type="ECO:0000256" key="4">
    <source>
        <dbReference type="ARBA" id="ARBA00022833"/>
    </source>
</evidence>
<reference evidence="7" key="2">
    <citation type="submission" date="2023-03" db="EMBL/GenBank/DDBJ databases">
        <authorList>
            <person name="Inwood S.N."/>
            <person name="Skelly J.G."/>
            <person name="Guhlin J."/>
            <person name="Harrop T.W.R."/>
            <person name="Goldson S.G."/>
            <person name="Dearden P.K."/>
        </authorList>
    </citation>
    <scope>NUCLEOTIDE SEQUENCE</scope>
    <source>
        <strain evidence="7">Lincoln</strain>
        <tissue evidence="7">Whole body</tissue>
    </source>
</reference>
<dbReference type="Proteomes" id="UP001168972">
    <property type="component" value="Unassembled WGS sequence"/>
</dbReference>
<evidence type="ECO:0000256" key="5">
    <source>
        <dbReference type="ARBA" id="ARBA00023242"/>
    </source>
</evidence>
<name>A0AA39G1P7_MICHY</name>
<comment type="caution">
    <text evidence="7">The sequence shown here is derived from an EMBL/GenBank/DDBJ whole genome shotgun (WGS) entry which is preliminary data.</text>
</comment>
<dbReference type="GO" id="GO:0005634">
    <property type="term" value="C:nucleus"/>
    <property type="evidence" value="ECO:0007669"/>
    <property type="project" value="UniProtKB-SubCell"/>
</dbReference>